<dbReference type="Gene3D" id="3.40.50.720">
    <property type="entry name" value="NAD(P)-binding Rossmann-like Domain"/>
    <property type="match status" value="2"/>
</dbReference>
<dbReference type="Pfam" id="PF03446">
    <property type="entry name" value="NAD_binding_2"/>
    <property type="match status" value="1"/>
</dbReference>
<gene>
    <name evidence="9" type="ORF">H1R20_g5726</name>
</gene>
<dbReference type="SUPFAM" id="SSF51735">
    <property type="entry name" value="NAD(P)-binding Rossmann-fold domains"/>
    <property type="match status" value="2"/>
</dbReference>
<evidence type="ECO:0000256" key="3">
    <source>
        <dbReference type="ARBA" id="ARBA00012991"/>
    </source>
</evidence>
<feature type="domain" description="6-phosphogluconate dehydrogenase NADP-binding" evidence="8">
    <location>
        <begin position="19"/>
        <end position="159"/>
    </location>
</feature>
<evidence type="ECO:0000256" key="6">
    <source>
        <dbReference type="ARBA" id="ARBA00023027"/>
    </source>
</evidence>
<keyword evidence="4" id="KW-0101">Branched-chain amino acid catabolism</keyword>
<evidence type="ECO:0000313" key="9">
    <source>
        <dbReference type="EMBL" id="KAJ2931429.1"/>
    </source>
</evidence>
<evidence type="ECO:0000256" key="5">
    <source>
        <dbReference type="ARBA" id="ARBA00023002"/>
    </source>
</evidence>
<comment type="catalytic activity">
    <reaction evidence="7">
        <text>3-hydroxy-2-methylpropanoate + NAD(+) = 2-methyl-3-oxopropanoate + NADH + H(+)</text>
        <dbReference type="Rhea" id="RHEA:17681"/>
        <dbReference type="ChEBI" id="CHEBI:11805"/>
        <dbReference type="ChEBI" id="CHEBI:15378"/>
        <dbReference type="ChEBI" id="CHEBI:57540"/>
        <dbReference type="ChEBI" id="CHEBI:57700"/>
        <dbReference type="ChEBI" id="CHEBI:57945"/>
        <dbReference type="EC" id="1.1.1.31"/>
    </reaction>
</comment>
<proteinExistence type="inferred from homology"/>
<evidence type="ECO:0000313" key="10">
    <source>
        <dbReference type="Proteomes" id="UP001140091"/>
    </source>
</evidence>
<evidence type="ECO:0000259" key="8">
    <source>
        <dbReference type="Pfam" id="PF03446"/>
    </source>
</evidence>
<keyword evidence="5" id="KW-0560">Oxidoreductase</keyword>
<protein>
    <recommendedName>
        <fullName evidence="3">3-hydroxyisobutyrate dehydrogenase</fullName>
        <ecNumber evidence="3">1.1.1.31</ecNumber>
    </recommendedName>
</protein>
<dbReference type="EC" id="1.1.1.31" evidence="3"/>
<name>A0A9W8JCB5_9AGAR</name>
<organism evidence="9 10">
    <name type="scientific">Candolleomyces eurysporus</name>
    <dbReference type="NCBI Taxonomy" id="2828524"/>
    <lineage>
        <taxon>Eukaryota</taxon>
        <taxon>Fungi</taxon>
        <taxon>Dikarya</taxon>
        <taxon>Basidiomycota</taxon>
        <taxon>Agaricomycotina</taxon>
        <taxon>Agaricomycetes</taxon>
        <taxon>Agaricomycetidae</taxon>
        <taxon>Agaricales</taxon>
        <taxon>Agaricineae</taxon>
        <taxon>Psathyrellaceae</taxon>
        <taxon>Candolleomyces</taxon>
    </lineage>
</organism>
<evidence type="ECO:0000256" key="4">
    <source>
        <dbReference type="ARBA" id="ARBA00022456"/>
    </source>
</evidence>
<dbReference type="InterPro" id="IPR006115">
    <property type="entry name" value="6PGDH_NADP-bd"/>
</dbReference>
<feature type="non-terminal residue" evidence="9">
    <location>
        <position position="1"/>
    </location>
</feature>
<dbReference type="PROSITE" id="PS00895">
    <property type="entry name" value="3_HYDROXYISOBUT_DH"/>
    <property type="match status" value="1"/>
</dbReference>
<evidence type="ECO:0000256" key="1">
    <source>
        <dbReference type="ARBA" id="ARBA00005109"/>
    </source>
</evidence>
<dbReference type="PANTHER" id="PTHR22981:SF7">
    <property type="entry name" value="3-HYDROXYISOBUTYRATE DEHYDROGENASE, MITOCHONDRIAL"/>
    <property type="match status" value="1"/>
</dbReference>
<accession>A0A9W8JCB5</accession>
<sequence length="557" mass="61164">MKPSLRCYQSLAQRSKTTSFIGLGRMGYEMATNLFSKQYAASKDTHFVVCDVVPEASQSFRDVFIQKHPGANITIADSPQEAAINAATIVTMLPSSPQVKDVYYNRIIPALASLPRAAAQETLCIDSTTLDVDVARAVANDVTSKGSKMVDAPVSGGGLNTCSRALAALLVPLDGEPLVSYVRIVDKYSVHPATTYLGSEFPKILEKPQVEYKQANLTVEAAITSAFEPPEGHAAFEYVYDFTGEVRADRTEVIQYTTTFGVARMLGLEAARRGVKAYVRIQQPFYETSSKGSLETDNPKPAGTLGTWWHETLRGLAAIEDLNLVVLRVGLVYGPYTPYGIIATGINVASIYGYMKKPMKSMWSPGKNANNTIHIDDVASAAWTASLWMAKTGRKAANDAAGVPIQFHNDKSFVKEHPDIPPPTQTPVAPLFNLTDDSNNTLVSVGDLVTSFFGTSFEFFNLVESTVLKLMDDMEDINEHHVSGWTEMLQNSKPPITSTPLTGYMDKYSLDKHVVAFPNTKIKEVLGYQLKHPKFSHEAIKEIVDKWKDEGSWPIVE</sequence>
<keyword evidence="10" id="KW-1185">Reference proteome</keyword>
<comment type="caution">
    <text evidence="9">The sequence shown here is derived from an EMBL/GenBank/DDBJ whole genome shotgun (WGS) entry which is preliminary data.</text>
</comment>
<dbReference type="Proteomes" id="UP001140091">
    <property type="component" value="Unassembled WGS sequence"/>
</dbReference>
<dbReference type="AlphaFoldDB" id="A0A9W8JCB5"/>
<comment type="pathway">
    <text evidence="1">Amino-acid degradation; L-valine degradation.</text>
</comment>
<evidence type="ECO:0000256" key="2">
    <source>
        <dbReference type="ARBA" id="ARBA00006013"/>
    </source>
</evidence>
<dbReference type="GO" id="GO:0006574">
    <property type="term" value="P:L-valine catabolic process"/>
    <property type="evidence" value="ECO:0007669"/>
    <property type="project" value="TreeGrafter"/>
</dbReference>
<dbReference type="GO" id="GO:0005739">
    <property type="term" value="C:mitochondrion"/>
    <property type="evidence" value="ECO:0007669"/>
    <property type="project" value="TreeGrafter"/>
</dbReference>
<dbReference type="OrthoDB" id="16464at2759"/>
<dbReference type="PANTHER" id="PTHR22981">
    <property type="entry name" value="3-HYDROXYISOBUTYRATE DEHYDROGENASE-RELATED"/>
    <property type="match status" value="1"/>
</dbReference>
<dbReference type="GO" id="GO:0050661">
    <property type="term" value="F:NADP binding"/>
    <property type="evidence" value="ECO:0007669"/>
    <property type="project" value="InterPro"/>
</dbReference>
<dbReference type="InterPro" id="IPR002204">
    <property type="entry name" value="3-OH-isobutyrate_DH-rel_CS"/>
</dbReference>
<evidence type="ECO:0000256" key="7">
    <source>
        <dbReference type="ARBA" id="ARBA00049197"/>
    </source>
</evidence>
<dbReference type="InterPro" id="IPR036291">
    <property type="entry name" value="NAD(P)-bd_dom_sf"/>
</dbReference>
<reference evidence="9" key="1">
    <citation type="submission" date="2022-06" db="EMBL/GenBank/DDBJ databases">
        <title>Genome Sequence of Candolleomyces eurysporus.</title>
        <authorList>
            <person name="Buettner E."/>
        </authorList>
    </citation>
    <scope>NUCLEOTIDE SEQUENCE</scope>
    <source>
        <strain evidence="9">VTCC 930004</strain>
    </source>
</reference>
<dbReference type="EMBL" id="JANBPK010000808">
    <property type="protein sequence ID" value="KAJ2931429.1"/>
    <property type="molecule type" value="Genomic_DNA"/>
</dbReference>
<dbReference type="GO" id="GO:0008442">
    <property type="term" value="F:3-hydroxyisobutyrate dehydrogenase activity"/>
    <property type="evidence" value="ECO:0007669"/>
    <property type="project" value="UniProtKB-EC"/>
</dbReference>
<comment type="similarity">
    <text evidence="2">Belongs to the HIBADH-related family. 3-hydroxyisobutyrate dehydrogenase subfamily.</text>
</comment>
<keyword evidence="6" id="KW-0520">NAD</keyword>